<proteinExistence type="predicted"/>
<dbReference type="Pfam" id="PF04230">
    <property type="entry name" value="PS_pyruv_trans"/>
    <property type="match status" value="1"/>
</dbReference>
<name>A0AB33JQU9_9BACT</name>
<organism evidence="2">
    <name type="scientific">Prevotella sp. GTC17262</name>
    <dbReference type="NCBI Taxonomy" id="3236797"/>
    <lineage>
        <taxon>Bacteria</taxon>
        <taxon>Pseudomonadati</taxon>
        <taxon>Bacteroidota</taxon>
        <taxon>Bacteroidia</taxon>
        <taxon>Bacteroidales</taxon>
        <taxon>Prevotellaceae</taxon>
        <taxon>Prevotella</taxon>
    </lineage>
</organism>
<feature type="domain" description="Polysaccharide pyruvyl transferase" evidence="1">
    <location>
        <begin position="8"/>
        <end position="151"/>
    </location>
</feature>
<protein>
    <recommendedName>
        <fullName evidence="1">Polysaccharide pyruvyl transferase domain-containing protein</fullName>
    </recommendedName>
</protein>
<sequence length="222" mass="25337">MSRDNYALIGSILQSANKNTIVWGSGLLFVDSYPKEQPKKICAVRGPLSRKVLVEHGIACPEVYGDPILLLPKFYQPQVKQRYKIGIIPHIHDENNEILKQYQSVYPDSILISMKHYGKWQEIVDKIASCDLILSSSLHGLIVSDAYGVPNKWIEFNNQAEDKKFKFLDYFASVRRKTTRPTIITTVSDLDIVLGQRSEKEEVDIDLQPLIESCPFKLPFNI</sequence>
<accession>A0AB33JQU9</accession>
<dbReference type="InterPro" id="IPR007345">
    <property type="entry name" value="Polysacch_pyruvyl_Trfase"/>
</dbReference>
<gene>
    <name evidence="2" type="ORF">GTC17262_07480</name>
</gene>
<evidence type="ECO:0000259" key="1">
    <source>
        <dbReference type="Pfam" id="PF04230"/>
    </source>
</evidence>
<dbReference type="EMBL" id="AP035789">
    <property type="protein sequence ID" value="BFO80557.1"/>
    <property type="molecule type" value="Genomic_DNA"/>
</dbReference>
<evidence type="ECO:0000313" key="2">
    <source>
        <dbReference type="EMBL" id="BFO80557.1"/>
    </source>
</evidence>
<reference evidence="2" key="1">
    <citation type="submission" date="2024-07" db="EMBL/GenBank/DDBJ databases">
        <title>Complete genome sequence of Prevotella sp. YM-2024 GTC17262.</title>
        <authorList>
            <person name="Hayashi M."/>
            <person name="Muto Y."/>
            <person name="Tanaka K."/>
            <person name="Niwa H."/>
        </authorList>
    </citation>
    <scope>NUCLEOTIDE SEQUENCE</scope>
    <source>
        <strain evidence="2">GTC17262</strain>
    </source>
</reference>
<dbReference type="AlphaFoldDB" id="A0AB33JQU9"/>